<feature type="transmembrane region" description="Helical" evidence="7">
    <location>
        <begin position="93"/>
        <end position="112"/>
    </location>
</feature>
<evidence type="ECO:0000256" key="1">
    <source>
        <dbReference type="ARBA" id="ARBA00004651"/>
    </source>
</evidence>
<dbReference type="CDD" id="cd17504">
    <property type="entry name" value="MFS_MMR_MDR_like"/>
    <property type="match status" value="1"/>
</dbReference>
<evidence type="ECO:0000256" key="4">
    <source>
        <dbReference type="ARBA" id="ARBA00022692"/>
    </source>
</evidence>
<evidence type="ECO:0000256" key="5">
    <source>
        <dbReference type="ARBA" id="ARBA00022989"/>
    </source>
</evidence>
<feature type="transmembrane region" description="Helical" evidence="7">
    <location>
        <begin position="280"/>
        <end position="300"/>
    </location>
</feature>
<evidence type="ECO:0000313" key="9">
    <source>
        <dbReference type="EMBL" id="SNR92620.1"/>
    </source>
</evidence>
<feature type="transmembrane region" description="Helical" evidence="7">
    <location>
        <begin position="150"/>
        <end position="174"/>
    </location>
</feature>
<evidence type="ECO:0000256" key="3">
    <source>
        <dbReference type="ARBA" id="ARBA00022475"/>
    </source>
</evidence>
<evidence type="ECO:0000256" key="7">
    <source>
        <dbReference type="SAM" id="Phobius"/>
    </source>
</evidence>
<dbReference type="PROSITE" id="PS50850">
    <property type="entry name" value="MFS"/>
    <property type="match status" value="1"/>
</dbReference>
<comment type="subcellular location">
    <subcellularLocation>
        <location evidence="1">Cell membrane</location>
        <topology evidence="1">Multi-pass membrane protein</topology>
    </subcellularLocation>
</comment>
<organism evidence="9 10">
    <name type="scientific">Streptosporangium subroseum</name>
    <dbReference type="NCBI Taxonomy" id="106412"/>
    <lineage>
        <taxon>Bacteria</taxon>
        <taxon>Bacillati</taxon>
        <taxon>Actinomycetota</taxon>
        <taxon>Actinomycetes</taxon>
        <taxon>Streptosporangiales</taxon>
        <taxon>Streptosporangiaceae</taxon>
        <taxon>Streptosporangium</taxon>
    </lineage>
</organism>
<feature type="domain" description="Major facilitator superfamily (MFS) profile" evidence="8">
    <location>
        <begin position="27"/>
        <end position="474"/>
    </location>
</feature>
<dbReference type="GO" id="GO:0005886">
    <property type="term" value="C:plasma membrane"/>
    <property type="evidence" value="ECO:0007669"/>
    <property type="project" value="UniProtKB-SubCell"/>
</dbReference>
<evidence type="ECO:0000313" key="10">
    <source>
        <dbReference type="Proteomes" id="UP000198282"/>
    </source>
</evidence>
<feature type="transmembrane region" description="Helical" evidence="7">
    <location>
        <begin position="211"/>
        <end position="231"/>
    </location>
</feature>
<evidence type="ECO:0000256" key="6">
    <source>
        <dbReference type="ARBA" id="ARBA00023136"/>
    </source>
</evidence>
<evidence type="ECO:0000256" key="2">
    <source>
        <dbReference type="ARBA" id="ARBA00022448"/>
    </source>
</evidence>
<dbReference type="InterPro" id="IPR011701">
    <property type="entry name" value="MFS"/>
</dbReference>
<keyword evidence="5 7" id="KW-1133">Transmembrane helix</keyword>
<feature type="transmembrane region" description="Helical" evidence="7">
    <location>
        <begin position="180"/>
        <end position="199"/>
    </location>
</feature>
<dbReference type="SUPFAM" id="SSF103473">
    <property type="entry name" value="MFS general substrate transporter"/>
    <property type="match status" value="1"/>
</dbReference>
<dbReference type="InterPro" id="IPR020846">
    <property type="entry name" value="MFS_dom"/>
</dbReference>
<keyword evidence="3" id="KW-1003">Cell membrane</keyword>
<dbReference type="AlphaFoldDB" id="A0A239AAJ9"/>
<feature type="transmembrane region" description="Helical" evidence="7">
    <location>
        <begin position="243"/>
        <end position="260"/>
    </location>
</feature>
<name>A0A239AAJ9_9ACTN</name>
<reference evidence="9 10" key="1">
    <citation type="submission" date="2017-06" db="EMBL/GenBank/DDBJ databases">
        <authorList>
            <person name="Kim H.J."/>
            <person name="Triplett B.A."/>
        </authorList>
    </citation>
    <scope>NUCLEOTIDE SEQUENCE [LARGE SCALE GENOMIC DNA]</scope>
    <source>
        <strain evidence="9 10">CGMCC 4.2132</strain>
    </source>
</reference>
<feature type="transmembrane region" description="Helical" evidence="7">
    <location>
        <begin position="62"/>
        <end position="81"/>
    </location>
</feature>
<keyword evidence="4 7" id="KW-0812">Transmembrane</keyword>
<gene>
    <name evidence="9" type="ORF">SAMN05216276_1001254</name>
</gene>
<dbReference type="InterPro" id="IPR036259">
    <property type="entry name" value="MFS_trans_sf"/>
</dbReference>
<proteinExistence type="predicted"/>
<dbReference type="Proteomes" id="UP000198282">
    <property type="component" value="Unassembled WGS sequence"/>
</dbReference>
<keyword evidence="10" id="KW-1185">Reference proteome</keyword>
<feature type="transmembrane region" description="Helical" evidence="7">
    <location>
        <begin position="374"/>
        <end position="394"/>
    </location>
</feature>
<dbReference type="InterPro" id="IPR001958">
    <property type="entry name" value="Tet-R_TetA/multi-R_MdtG-like"/>
</dbReference>
<feature type="transmembrane region" description="Helical" evidence="7">
    <location>
        <begin position="447"/>
        <end position="469"/>
    </location>
</feature>
<dbReference type="PANTHER" id="PTHR42718">
    <property type="entry name" value="MAJOR FACILITATOR SUPERFAMILY MULTIDRUG TRANSPORTER MFSC"/>
    <property type="match status" value="1"/>
</dbReference>
<feature type="transmembrane region" description="Helical" evidence="7">
    <location>
        <begin position="26"/>
        <end position="50"/>
    </location>
</feature>
<evidence type="ECO:0000259" key="8">
    <source>
        <dbReference type="PROSITE" id="PS50850"/>
    </source>
</evidence>
<dbReference type="PANTHER" id="PTHR42718:SF46">
    <property type="entry name" value="BLR6921 PROTEIN"/>
    <property type="match status" value="1"/>
</dbReference>
<protein>
    <submittedName>
        <fullName evidence="9">Drug resistance transporter, EmrB/QacA subfamily</fullName>
    </submittedName>
</protein>
<dbReference type="EMBL" id="FZOD01000001">
    <property type="protein sequence ID" value="SNR92620.1"/>
    <property type="molecule type" value="Genomic_DNA"/>
</dbReference>
<keyword evidence="6 7" id="KW-0472">Membrane</keyword>
<keyword evidence="2" id="KW-0813">Transport</keyword>
<accession>A0A239AAJ9</accession>
<sequence>MPGNESLNRKMEIFVASTTRRTTYQLTFVVLAAGAGFFSMMQSLISPVLSTIQQDLHTSQSTVTWVLIAYLLSASICTPILGRVGDMVGKERVLVIALVGLAVGCLLAAIAPNIGVLIVARVIQGVGGAVFPLSFGIIRDEFPRIRVPSAIGAMSALIAAGGGLGIVLAGPIVNALGYRWLFWIPMVVVALTAVAAYLFVPESPVRTPGRISWLATLLLSGWLVALLLPLSEAPVWGWSSPKVIGLLAVAVVVFAAWAVAEARSANPLIDMRMMRLPAVWTTNLAALLFGAAMFAVYGFLPQFVQTPTISGYGFGASITEAGLLMLPMLVTMFVAGILSGRVERVFSLKAQLATGSAFGVLACAALAAAHDERWQIGVAAGVFGLGIGLAFSSMTNLIVKSVPAQQTGAAAGMNANIRTIGGSIGAAVMSSIVTGDLQSNGLPHEAGYTHGFATLAVLSLTAVAAALLVPTAGRAARADDAAPVLPSPRDVVGAEAK</sequence>
<feature type="transmembrane region" description="Helical" evidence="7">
    <location>
        <begin position="312"/>
        <end position="338"/>
    </location>
</feature>
<dbReference type="Pfam" id="PF07690">
    <property type="entry name" value="MFS_1"/>
    <property type="match status" value="1"/>
</dbReference>
<feature type="transmembrane region" description="Helical" evidence="7">
    <location>
        <begin position="118"/>
        <end position="138"/>
    </location>
</feature>
<dbReference type="Gene3D" id="1.20.1250.20">
    <property type="entry name" value="MFS general substrate transporter like domains"/>
    <property type="match status" value="1"/>
</dbReference>
<feature type="transmembrane region" description="Helical" evidence="7">
    <location>
        <begin position="415"/>
        <end position="435"/>
    </location>
</feature>
<feature type="transmembrane region" description="Helical" evidence="7">
    <location>
        <begin position="350"/>
        <end position="368"/>
    </location>
</feature>
<dbReference type="GO" id="GO:0022857">
    <property type="term" value="F:transmembrane transporter activity"/>
    <property type="evidence" value="ECO:0007669"/>
    <property type="project" value="InterPro"/>
</dbReference>
<dbReference type="PRINTS" id="PR01035">
    <property type="entry name" value="TCRTETA"/>
</dbReference>